<dbReference type="InterPro" id="IPR052747">
    <property type="entry name" value="TA_system_RelE_toxin"/>
</dbReference>
<dbReference type="PANTHER" id="PTHR38813">
    <property type="match status" value="1"/>
</dbReference>
<organism evidence="2 3">
    <name type="scientific">Dyadobacter fermentans</name>
    <dbReference type="NCBI Taxonomy" id="94254"/>
    <lineage>
        <taxon>Bacteria</taxon>
        <taxon>Pseudomonadati</taxon>
        <taxon>Bacteroidota</taxon>
        <taxon>Cytophagia</taxon>
        <taxon>Cytophagales</taxon>
        <taxon>Spirosomataceae</taxon>
        <taxon>Dyadobacter</taxon>
    </lineage>
</organism>
<sequence length="85" mass="9797">MKYKIVITHTAEKCLNKLAKRNYDLVIRAIYSLANNPYQSGTKKLQGAEDVYRVRAGNYRILYRVSNGELTVTVIKIGDRKDVYN</sequence>
<proteinExistence type="predicted"/>
<name>A0ABU1QUK5_9BACT</name>
<reference evidence="2 3" key="1">
    <citation type="submission" date="2023-07" db="EMBL/GenBank/DDBJ databases">
        <title>Sorghum-associated microbial communities from plants grown in Nebraska, USA.</title>
        <authorList>
            <person name="Schachtman D."/>
        </authorList>
    </citation>
    <scope>NUCLEOTIDE SEQUENCE [LARGE SCALE GENOMIC DNA]</scope>
    <source>
        <strain evidence="2 3">BE57</strain>
    </source>
</reference>
<dbReference type="PANTHER" id="PTHR38813:SF1">
    <property type="entry name" value="TOXIN RELE1-RELATED"/>
    <property type="match status" value="1"/>
</dbReference>
<evidence type="ECO:0000256" key="1">
    <source>
        <dbReference type="ARBA" id="ARBA00022649"/>
    </source>
</evidence>
<protein>
    <submittedName>
        <fullName evidence="2">mRNA interferase RelE/StbE</fullName>
    </submittedName>
</protein>
<dbReference type="InterPro" id="IPR007712">
    <property type="entry name" value="RelE/ParE_toxin"/>
</dbReference>
<gene>
    <name evidence="2" type="ORF">J2W84_001477</name>
</gene>
<dbReference type="InterPro" id="IPR035093">
    <property type="entry name" value="RelE/ParE_toxin_dom_sf"/>
</dbReference>
<dbReference type="EMBL" id="JAVDTI010000001">
    <property type="protein sequence ID" value="MDR6804440.1"/>
    <property type="molecule type" value="Genomic_DNA"/>
</dbReference>
<dbReference type="Pfam" id="PF05016">
    <property type="entry name" value="ParE_toxin"/>
    <property type="match status" value="1"/>
</dbReference>
<accession>A0ABU1QUK5</accession>
<dbReference type="SUPFAM" id="SSF143011">
    <property type="entry name" value="RelE-like"/>
    <property type="match status" value="1"/>
</dbReference>
<evidence type="ECO:0000313" key="2">
    <source>
        <dbReference type="EMBL" id="MDR6804440.1"/>
    </source>
</evidence>
<evidence type="ECO:0000313" key="3">
    <source>
        <dbReference type="Proteomes" id="UP001264980"/>
    </source>
</evidence>
<dbReference type="Gene3D" id="3.30.2310.20">
    <property type="entry name" value="RelE-like"/>
    <property type="match status" value="1"/>
</dbReference>
<dbReference type="Proteomes" id="UP001264980">
    <property type="component" value="Unassembled WGS sequence"/>
</dbReference>
<keyword evidence="3" id="KW-1185">Reference proteome</keyword>
<keyword evidence="1" id="KW-1277">Toxin-antitoxin system</keyword>
<dbReference type="RefSeq" id="WP_409014404.1">
    <property type="nucleotide sequence ID" value="NZ_JAVDTI010000001.1"/>
</dbReference>
<comment type="caution">
    <text evidence="2">The sequence shown here is derived from an EMBL/GenBank/DDBJ whole genome shotgun (WGS) entry which is preliminary data.</text>
</comment>